<protein>
    <submittedName>
        <fullName evidence="1">Uncharacterized protein</fullName>
    </submittedName>
</protein>
<sequence length="929" mass="104926">MDPPNNPIELEKQSCHDKKVLLVCKTLQNPPTKMTPKEFMFHFVSSENSKIAYLRRYWSTETGVEGAMDLVRALRDEINETPLGRSLWKDLIQEEATKILIKEEPTRGIYPDGGFQSSTTVSASFFAKQAAEDHDRMISTVHMPFLFNILLGTLSRGSTDEALNEEHQATKDQATKAVDEAVEPDEIYGGDHLEIPDEIEIVYEERHKNPRDRALQRARRVAVTMCSMLAFANNRRQNYLQLHNSVRFYACGVSERVQEYLNYLGLCSSRRTATSAMMSLAKESYFILRRFMRGKEGHPLAPTICIDNIDMEQNVQQLSVGNRSVTFRGTWGYVHLPDHALLSTLDFDQMNLKAYQDAIRKVEQLHIELTMFLPSPKDEDVQVQVWKSQIARVLRDYIAVPKDYNSAIPTEPPTVEKISHEKANIHMLKLMDASDNSAEGVGQVFQSILQQSGLTEDAFYTKLQPMDGDLGTVANFNCLRSQRMPAELPEDSLNNIQFQLGASHTLWNVASSIFTHHFGNPKDNTDGGAWQYLEALGFPAEKAIQKKNFTLMVNQMERVFEATIYYCLRVVMKTATKKMDDQAAVIPTARWNRIVDECYERFCSVEARDSAAARKCPKLSNTLIQLHDFSSVVECKRAMKCGDIGRLMMVWKKWSVMVQSIAGITKYSSYLPRMVLLLTVILPPSLAKYLRHNLLMSPTGRENHFVAKDFWLEIQNYWLKFFYNSSGSATQIDWLRDIFSANILLLQSMFQSLKDDCGAQLIYQSHKNTLSAQDLAMFTLMATNRDILGQSTTLSATCVQHSSEDTSGAQPPNEETPTDQDRAGNTIAEDDDSHYSTAGKSSPEGGAAKSEAPSKQPTNTPAALKKTEDTYISGMAKLRKTTRTKDPDLHVFKKHMSTQQASEIITCEDEVEIDDDSLGDEDSSASEDF</sequence>
<name>A0ACC0DT77_9BASI</name>
<organism evidence="1 2">
    <name type="scientific">Puccinia striiformis f. sp. tritici</name>
    <dbReference type="NCBI Taxonomy" id="168172"/>
    <lineage>
        <taxon>Eukaryota</taxon>
        <taxon>Fungi</taxon>
        <taxon>Dikarya</taxon>
        <taxon>Basidiomycota</taxon>
        <taxon>Pucciniomycotina</taxon>
        <taxon>Pucciniomycetes</taxon>
        <taxon>Pucciniales</taxon>
        <taxon>Pucciniaceae</taxon>
        <taxon>Puccinia</taxon>
    </lineage>
</organism>
<reference evidence="2" key="2">
    <citation type="journal article" date="2018" name="Mol. Plant Microbe Interact.">
        <title>Genome sequence resources for the wheat stripe rust pathogen (Puccinia striiformis f. sp. tritici) and the barley stripe rust pathogen (Puccinia striiformis f. sp. hordei).</title>
        <authorList>
            <person name="Xia C."/>
            <person name="Wang M."/>
            <person name="Yin C."/>
            <person name="Cornejo O.E."/>
            <person name="Hulbert S.H."/>
            <person name="Chen X."/>
        </authorList>
    </citation>
    <scope>NUCLEOTIDE SEQUENCE [LARGE SCALE GENOMIC DNA]</scope>
    <source>
        <strain evidence="2">93-210</strain>
    </source>
</reference>
<proteinExistence type="predicted"/>
<gene>
    <name evidence="1" type="ORF">MJO28_014314</name>
</gene>
<dbReference type="EMBL" id="CM045879">
    <property type="protein sequence ID" value="KAI7938735.1"/>
    <property type="molecule type" value="Genomic_DNA"/>
</dbReference>
<reference evidence="1 2" key="3">
    <citation type="journal article" date="2022" name="Microbiol. Spectr.">
        <title>Folding features and dynamics of 3D genome architecture in plant fungal pathogens.</title>
        <authorList>
            <person name="Xia C."/>
        </authorList>
    </citation>
    <scope>NUCLEOTIDE SEQUENCE [LARGE SCALE GENOMIC DNA]</scope>
    <source>
        <strain evidence="1 2">93-210</strain>
    </source>
</reference>
<accession>A0ACC0DT77</accession>
<keyword evidence="2" id="KW-1185">Reference proteome</keyword>
<dbReference type="Proteomes" id="UP001060170">
    <property type="component" value="Chromosome 15"/>
</dbReference>
<reference evidence="2" key="1">
    <citation type="journal article" date="2018" name="BMC Genomics">
        <title>Genomic insights into host adaptation between the wheat stripe rust pathogen (Puccinia striiformis f. sp. tritici) and the barley stripe rust pathogen (Puccinia striiformis f. sp. hordei).</title>
        <authorList>
            <person name="Xia C."/>
            <person name="Wang M."/>
            <person name="Yin C."/>
            <person name="Cornejo O.E."/>
            <person name="Hulbert S.H."/>
            <person name="Chen X."/>
        </authorList>
    </citation>
    <scope>NUCLEOTIDE SEQUENCE [LARGE SCALE GENOMIC DNA]</scope>
    <source>
        <strain evidence="2">93-210</strain>
    </source>
</reference>
<evidence type="ECO:0000313" key="2">
    <source>
        <dbReference type="Proteomes" id="UP001060170"/>
    </source>
</evidence>
<evidence type="ECO:0000313" key="1">
    <source>
        <dbReference type="EMBL" id="KAI7938735.1"/>
    </source>
</evidence>
<comment type="caution">
    <text evidence="1">The sequence shown here is derived from an EMBL/GenBank/DDBJ whole genome shotgun (WGS) entry which is preliminary data.</text>
</comment>